<dbReference type="STRING" id="285568.AQJ66_09255"/>
<sequence length="117" mass="13393">MHVHSNFVTKCQRGVLDDEMPARCEEIMRKVCEDFEAELKEFNGERDQVYLLVHYPPQEFTGRINRAITHGHLWSPSYFSASCGGAPSAIVRQYIEQQKRPLQGARQSSLETHSSPT</sequence>
<feature type="domain" description="Transposase IS200-like" evidence="2">
    <location>
        <begin position="4"/>
        <end position="98"/>
    </location>
</feature>
<dbReference type="RefSeq" id="WP_061918988.1">
    <property type="nucleotide sequence ID" value="NZ_JBEYBH010000001.1"/>
</dbReference>
<dbReference type="GO" id="GO:0003677">
    <property type="term" value="F:DNA binding"/>
    <property type="evidence" value="ECO:0007669"/>
    <property type="project" value="InterPro"/>
</dbReference>
<dbReference type="EMBL" id="LMWX01000013">
    <property type="protein sequence ID" value="KUN87803.1"/>
    <property type="molecule type" value="Genomic_DNA"/>
</dbReference>
<evidence type="ECO:0000313" key="3">
    <source>
        <dbReference type="EMBL" id="KUN87803.1"/>
    </source>
</evidence>
<dbReference type="InterPro" id="IPR002686">
    <property type="entry name" value="Transposase_17"/>
</dbReference>
<dbReference type="Pfam" id="PF01797">
    <property type="entry name" value="Y1_Tnp"/>
    <property type="match status" value="2"/>
</dbReference>
<dbReference type="Gene3D" id="3.30.70.1290">
    <property type="entry name" value="Transposase IS200-like"/>
    <property type="match status" value="1"/>
</dbReference>
<feature type="compositionally biased region" description="Polar residues" evidence="1">
    <location>
        <begin position="105"/>
        <end position="117"/>
    </location>
</feature>
<dbReference type="AlphaFoldDB" id="A0A101T8X7"/>
<protein>
    <recommendedName>
        <fullName evidence="2">Transposase IS200-like domain-containing protein</fullName>
    </recommendedName>
</protein>
<dbReference type="GO" id="GO:0006313">
    <property type="term" value="P:DNA transposition"/>
    <property type="evidence" value="ECO:0007669"/>
    <property type="project" value="InterPro"/>
</dbReference>
<accession>A0A101T8X7</accession>
<evidence type="ECO:0000259" key="2">
    <source>
        <dbReference type="SMART" id="SM01321"/>
    </source>
</evidence>
<dbReference type="SUPFAM" id="SSF143422">
    <property type="entry name" value="Transposase IS200-like"/>
    <property type="match status" value="1"/>
</dbReference>
<keyword evidence="4" id="KW-1185">Reference proteome</keyword>
<dbReference type="Proteomes" id="UP000053024">
    <property type="component" value="Unassembled WGS sequence"/>
</dbReference>
<dbReference type="OrthoDB" id="9798161at2"/>
<feature type="region of interest" description="Disordered" evidence="1">
    <location>
        <begin position="97"/>
        <end position="117"/>
    </location>
</feature>
<evidence type="ECO:0000313" key="4">
    <source>
        <dbReference type="Proteomes" id="UP000053024"/>
    </source>
</evidence>
<organism evidence="3 4">
    <name type="scientific">Streptomyces bungoensis</name>
    <dbReference type="NCBI Taxonomy" id="285568"/>
    <lineage>
        <taxon>Bacteria</taxon>
        <taxon>Bacillati</taxon>
        <taxon>Actinomycetota</taxon>
        <taxon>Actinomycetes</taxon>
        <taxon>Kitasatosporales</taxon>
        <taxon>Streptomycetaceae</taxon>
        <taxon>Streptomyces</taxon>
    </lineage>
</organism>
<gene>
    <name evidence="3" type="ORF">AQJ66_09255</name>
</gene>
<dbReference type="GO" id="GO:0004803">
    <property type="term" value="F:transposase activity"/>
    <property type="evidence" value="ECO:0007669"/>
    <property type="project" value="InterPro"/>
</dbReference>
<dbReference type="SMART" id="SM01321">
    <property type="entry name" value="Y1_Tnp"/>
    <property type="match status" value="1"/>
</dbReference>
<dbReference type="PANTHER" id="PTHR33360:SF2">
    <property type="entry name" value="TRANSPOSASE FOR INSERTION SEQUENCE ELEMENT IS200"/>
    <property type="match status" value="1"/>
</dbReference>
<name>A0A101T8X7_9ACTN</name>
<dbReference type="InterPro" id="IPR036515">
    <property type="entry name" value="Transposase_17_sf"/>
</dbReference>
<proteinExistence type="predicted"/>
<comment type="caution">
    <text evidence="3">The sequence shown here is derived from an EMBL/GenBank/DDBJ whole genome shotgun (WGS) entry which is preliminary data.</text>
</comment>
<reference evidence="3 4" key="1">
    <citation type="submission" date="2015-10" db="EMBL/GenBank/DDBJ databases">
        <title>Draft genome sequence of Streptomyces bungoensis DSM 41781, type strain for the species Streptomyces bungoensis.</title>
        <authorList>
            <person name="Ruckert C."/>
            <person name="Winkler A."/>
            <person name="Kalinowski J."/>
            <person name="Kampfer P."/>
            <person name="Glaeser S."/>
        </authorList>
    </citation>
    <scope>NUCLEOTIDE SEQUENCE [LARGE SCALE GENOMIC DNA]</scope>
    <source>
        <strain evidence="3 4">DSM 41781</strain>
    </source>
</reference>
<evidence type="ECO:0000256" key="1">
    <source>
        <dbReference type="SAM" id="MobiDB-lite"/>
    </source>
</evidence>
<dbReference type="PANTHER" id="PTHR33360">
    <property type="entry name" value="TRANSPOSASE FOR INSERTION SEQUENCE ELEMENT IS200"/>
    <property type="match status" value="1"/>
</dbReference>